<organism evidence="1 2">
    <name type="scientific">Purpureocillium lilacinum</name>
    <name type="common">Paecilomyces lilacinus</name>
    <dbReference type="NCBI Taxonomy" id="33203"/>
    <lineage>
        <taxon>Eukaryota</taxon>
        <taxon>Fungi</taxon>
        <taxon>Dikarya</taxon>
        <taxon>Ascomycota</taxon>
        <taxon>Pezizomycotina</taxon>
        <taxon>Sordariomycetes</taxon>
        <taxon>Hypocreomycetidae</taxon>
        <taxon>Hypocreales</taxon>
        <taxon>Ophiocordycipitaceae</taxon>
        <taxon>Purpureocillium</taxon>
    </lineage>
</organism>
<sequence length="486" mass="53398">MAPANSESLCGSEASEPAGAPGTKAVRKDRGSSRPGDHRSLGKVPVRESPEEKEEGQEASPLGPIRDFPCRPCVTRAVKAPGHECASQNNTGAACWDCAKNGHTCKPVPIDAVAAVRVFWQLNKQLKLTQEEPNDAWSQAAQQAAQQMRACGPGAAASSAASGPLHVLPPDERKLLALETIAEAARLWIPCPPQFLGFCNTDLYSPPYPTMTMVAAHQLKSGDIQIFASTTAEAAQLKQNPGWVKGLGVHAELVVPTYGVIVHGIPTSSINIKDQDATIQQMLADNYTVIPPAKISYIGWLTKEATLKRASSIVVEFIDPEMANAIINAGMAWEGQIHQCQLYDRACRVKQCFRCYNHGHIGTQCDAAQTCGYCAGLHETKNCSQKGVEGFTPRCPICKGVRMAWSNACPARRKEMGRIELAKQARNIYWHVASKDILRRDNSFRKQAPNKPSQYQIHLTRRHRMTPPPRRIHLHKREILSKNQQW</sequence>
<evidence type="ECO:0000313" key="1">
    <source>
        <dbReference type="EMBL" id="KAL3954346.1"/>
    </source>
</evidence>
<dbReference type="EMBL" id="JBGNUJ010000010">
    <property type="protein sequence ID" value="KAL3954346.1"/>
    <property type="molecule type" value="Genomic_DNA"/>
</dbReference>
<evidence type="ECO:0000313" key="2">
    <source>
        <dbReference type="Proteomes" id="UP001638806"/>
    </source>
</evidence>
<gene>
    <name evidence="1" type="ORF">ACCO45_009909</name>
</gene>
<keyword evidence="2" id="KW-1185">Reference proteome</keyword>
<protein>
    <submittedName>
        <fullName evidence="1">Uncharacterized protein</fullName>
    </submittedName>
</protein>
<comment type="caution">
    <text evidence="1">The sequence shown here is derived from an EMBL/GenBank/DDBJ whole genome shotgun (WGS) entry which is preliminary data.</text>
</comment>
<dbReference type="Proteomes" id="UP001638806">
    <property type="component" value="Unassembled WGS sequence"/>
</dbReference>
<proteinExistence type="predicted"/>
<reference evidence="1" key="1">
    <citation type="submission" date="2024-12" db="EMBL/GenBank/DDBJ databases">
        <title>Comparative genomics and development of molecular markers within Purpureocillium lilacinum and among Purpureocillium species.</title>
        <authorList>
            <person name="Yeh Z.-Y."/>
            <person name="Ni N.-T."/>
            <person name="Lo P.-H."/>
            <person name="Mushyakhwo K."/>
            <person name="Lin C.-F."/>
            <person name="Nai Y.-S."/>
        </authorList>
    </citation>
    <scope>NUCLEOTIDE SEQUENCE</scope>
    <source>
        <strain evidence="1">NCHU-NPUST-175</strain>
    </source>
</reference>
<name>A0ACC4DDC3_PURLI</name>
<accession>A0ACC4DDC3</accession>